<dbReference type="PANTHER" id="PTHR19229">
    <property type="entry name" value="ATP-BINDING CASSETTE TRANSPORTER SUBFAMILY A ABCA"/>
    <property type="match status" value="1"/>
</dbReference>
<evidence type="ECO:0000256" key="2">
    <source>
        <dbReference type="ARBA" id="ARBA00022448"/>
    </source>
</evidence>
<feature type="domain" description="ABC transporter" evidence="14">
    <location>
        <begin position="4355"/>
        <end position="4590"/>
    </location>
</feature>
<accession>F6YMW2</accession>
<keyword evidence="8 13" id="KW-1133">Transmembrane helix</keyword>
<dbReference type="STRING" id="9258.ENSOANP00000004894"/>
<evidence type="ECO:0000256" key="9">
    <source>
        <dbReference type="ARBA" id="ARBA00023055"/>
    </source>
</evidence>
<dbReference type="GO" id="GO:0006869">
    <property type="term" value="P:lipid transport"/>
    <property type="evidence" value="ECO:0000318"/>
    <property type="project" value="GO_Central"/>
</dbReference>
<keyword evidence="4" id="KW-0677">Repeat</keyword>
<feature type="transmembrane region" description="Helical" evidence="13">
    <location>
        <begin position="4201"/>
        <end position="4225"/>
    </location>
</feature>
<evidence type="ECO:0000256" key="10">
    <source>
        <dbReference type="ARBA" id="ARBA00023136"/>
    </source>
</evidence>
<dbReference type="HOGENOM" id="CLU_000074_0_0_1"/>
<dbReference type="InterPro" id="IPR013525">
    <property type="entry name" value="ABC2_TM"/>
</dbReference>
<keyword evidence="11" id="KW-0968">Cytoplasmic vesicle</keyword>
<dbReference type="Bgee" id="ENSOANG00000003090">
    <property type="expression patterns" value="Expressed in ovary"/>
</dbReference>
<protein>
    <recommendedName>
        <fullName evidence="14">ABC transporter domain-containing protein</fullName>
    </recommendedName>
</protein>
<keyword evidence="5" id="KW-0547">Nucleotide-binding</keyword>
<dbReference type="GO" id="GO:0005524">
    <property type="term" value="F:ATP binding"/>
    <property type="evidence" value="ECO:0007669"/>
    <property type="project" value="UniProtKB-KW"/>
</dbReference>
<dbReference type="GO" id="GO:0030659">
    <property type="term" value="C:cytoplasmic vesicle membrane"/>
    <property type="evidence" value="ECO:0007669"/>
    <property type="project" value="UniProtKB-SubCell"/>
</dbReference>
<evidence type="ECO:0000256" key="6">
    <source>
        <dbReference type="ARBA" id="ARBA00022840"/>
    </source>
</evidence>
<evidence type="ECO:0000256" key="7">
    <source>
        <dbReference type="ARBA" id="ARBA00022967"/>
    </source>
</evidence>
<dbReference type="InParanoid" id="F6YMW2"/>
<dbReference type="GO" id="GO:0005319">
    <property type="term" value="F:lipid transporter activity"/>
    <property type="evidence" value="ECO:0000318"/>
    <property type="project" value="GO_Central"/>
</dbReference>
<sequence>MGLIGNQFKALFWKNWLCRLRQPVLSVSEFLWPCMLFLILTVVRFEETPRYRDNCYLQPRDLPSQGLFLFVQSLLCNTGSRCKNSSYTGPQNHFRYQPVQGPSMMGGDLAFLKEMQDLAQGVSATMEKALTLRKLWMEESKWSSSSHGSIFSQEDLSKTEEIISVLENLHDQPYIWNLLHSLSEQQTKNINLEDGMYIMFQQKQNGFLPQLLTGLEQSLVGFMDQHPKSSEPSQVASALPTTVHLLNESLRLFSHKSNLDSSVKVDSMAKLQAVLQNLSQWPLLKGLLLVDGAIRNVLTKTLRFTTGKMIFLCFLSKVQFLKNVVTGGSHPPSVTEEHLGWQEIGERLSESSRSCSKIYQLLDKKAPLGKDDYHILHVIFSGKMLNWILGGLYLSSPNLDSFYRIWDSTKEPLKKEIHKQNYEDEKMTFFLRFIDFLDEMFLPGSSNSYEGPKFPNLSYLTDMFLNNMFFKSQDSGISRAQDSALDTQRLSEAIKVIIEKTFAMIWSKNASVALLQIEELILSKINIGLQELWMYDVPKGEKEKLAILSKFLNWSISKNQSGLNMDFANFSENIINNLHAAGLLKQEQATAARNTIYTLRNASAFISIPAASQIQQFQKKVTHIYQNIFKDKDAARLLPIFSSVYQNVHTFFSNCKSRDLLLIFMNQISKGISDFLEEFNFQHINKTFEIVSESASLLSHLSEKSLCEKLFSVSNYLVFITHSLIQKEGQKMEKIHLPLMILKQRFKMNENFQISTFHYLKQLFNYSVGGSLEDECLDFEIDRIPYVNYSIDSDNSVIQHLGNMLSNWSDGGTKFNGSLDPLCTISWVQMLGDILEATSQTLKLELKFISSLQVGLRELSEGLKYKFDISEKCTLIFPYQASTHLVMGLLKNITQASANSNWNDFQALNSLLATLENSSASLRSFNAEGFKKAFLNLENTFLELKEILLNINISREFLDSLFEVLIELNHAKEYIDRNTILKARKFSKSLLGSGEEIEMVLTELRETMEFLRNESDENLISCVRIFTNVTKEHPSAEESIFRGILTNLNSIFNLNNSVSELKSCNRWIDIISNLRGKWNASSPLVHVYDILVGFKSLGSVSDRENGLRHTMKFVNLALSIANPLCSLRDSNMNCIAVYFANVTDVLKDILILLYEKERIPTLEFISTLLSDSGDQIEAIINNLIRDLKFMPDSKQKTFTKLFTGTTVNSNEFPNQFQDLWQSSLAFLREIQMLMKNITFQILPNNSYSDTGKLLKVFSAFPKKESKNLRDSVLYLVSYFAFNLSHNKQYSPNASLQTVKKAAGFDIQIIRDVINFLMPSIFPNVPQESGNMQVLKTIKTLMHNLKNQDIELLMDQVEQLSESMNYFFKNISTGQSGNSKINLLVRLMESLVNSSRSWNINHLWQLSHLFPPKIVNTVIDAYYMLPYGVSLLQELAQRNLTDALKDLYEFTLSHGTSISTVTKEDIANTLRDLLDIVELVKDKPNISIEALGCFPVIWCQNHTTSISHENALLEACRVHSFGDFSIYSKMAGVFQHLRLVPLGNDLQCSNDTFMMDITQKLICFLHEFGEWNTIFLKVSEMFYIKSPILKELQVFWHKLATNALPSGSQRNDNYSTQCTSSPMKQIAFQFGLNDINQTENVIAKDLFEQLIDLTKVFNLNGNAKLRMPSNNFSLKSLAKFNSEDVGTENLFSLFLSLVRPLMMKSPNGNKAYDVFTALSNYSKNSDILGKLETLLNESEIVVKDIMKDLNVKHMLSVIKEEINLIHAVAIQNISLPLVQFLSQFNSSSLPAVRILEDFLLFTSAWLHEYFSSNYSRLIHTLILLMANESSPSDIAWMVKGITDFLEHFKNVSREVNSPITFLAHLLSQEKWIRFSLAHLFSEGILFNATPDIAGRSQEAVQHLNHSDLQVMDFIDLVFNSTQFENYGNNLSLYPSRAVELIDQILQTFSSSSSEENFGNKIVLLLKDFHKDIVAEMSIFPKDKILDILKLDPLINMMEEDSRMTGIFSTLKEKIYDLIKHAFLLENGTFHFDRPQGLKFVKDVFNVLLRDITMNNNSESHFEMVSIVNQLLSVMNRSGDLSQLNQDLTRSLLLVRQASAELENLLNIIFRNNMKDFQLLYPTLQETVLAKLTELLRLSDKNFPLHNGEAIEVTLDLLHIISQTIREHDSPEPFFQISNTLNFLLQDIGEFRELAKSVDKIIEFLRLSKKFSERIINISETHFNSKTKDYFHFIDILFSALQEAVHGAVNELVTTKNPEHLPSHKVEDLLKLFLNLTYRTIQMKPYKSNEFEIVNMPTSFLRNLSQSKDFTRIVEDISEFLASLKSDSIDLGNFMEAMINSTQNSSRGIASLMHEILNGFLPIKDLCSSINLLNSKLNSTHHKIQQTKWEMTQEAIRFFNNVLSPKSSESELYLKMMVLKAFSKNLLESGLNISDHLQTYAPFQTNFSEVTEAAEKIFSLIKHFAGRLVGEALFFDNLNLRNATLQQMERIIQVRLSEMVIWMKRLPFQTNQMETLFKKVLDSFGDATTRENVISDLTKNSVQQMQDFPHTFRSVSPYGRYLKGIIELTEARQKGPLGEKSIFDICQLFQHHFKPSEIQILQTVKMTFLNVLLILADEPTFIRDSMCAFMSCEENLTRQILFSVIRGISLVADHYQEIKRNWTSPIHGSCETFINASKKLSFTLLTWKGNLEHATGRDCHCHLMLEEIQQHMLAKSLEEPLSRDPTAAFLSNFSIMSDVKLKDCMQNITTFTQELHSSTNLSIEAINSILEANISHSRFLYSTVAVALAGRCDEEVLNLLLTFPMEVKTSLAVKELCSLPLLDVYRLLIVIGQNLNLRAFIYKTQIPSEADTLLKSLLDVVSNISSLLGKAQHILEYLPEFLQTFKNVALFDIPALRQVCSVQSRSSIFGSLQSVMKMVCKNEASFFSNPSMLFNLPKISDLVEEDKTQFNIPKNSTPFCLKLYQEILQSPNGALMWAFLKPVLHGKILYTPNIPEINKVIEMANYTFAFVDKLKSFSEFLLKISDMFKGNENIQLINQLQEALRNSFIRNYVQSHLHIDVEKLIEKLQIYGKKVCEWMLNSSVAEQIHLLVRVMVNVSSCVLLDRFQPMDSVEILEKKARELMQQNNFLASIIFNSSLNDGKYKAESTHRLPHHTVYTIRTSVLYSMRTDLIKNPLWKFHPQTLPADGFKYNHIFVPLQDMIERAIILVQTGLDVVEPGLQAQAMPYPCHTSDLFLNNVGFFFPLIMMLTWMVSVASMVRKLVYEREIRLEEFMRMMGVHPVVHFLAWFLENTIMLTISSLALVTILKATGIFLHSDACIIFLFLLDFGISVVMLSYFLGAFFKSASTAALWTSLLYMISFLPYIVLLVLQNQLSFAMQTILCFLSTTAFGQGVFFITFLEGQETGIQWSNIYNPVELGGDMTFGWACWMILFDSTVYFVCGWYFSNCIPGPFGISQPWYFPFTLSYWQNLCILEKKQHPSEHSDIFFLNGHYREKGSWLLVMRSLLFGHTIGVALTSVTKMYNDNRKTAVKDLTLTFYRNQITALLGPNGTGKTTIISMLAGLYPPTSGIITINGKNMQTDLAAIRREMGVCLQQDVLFDNLTVREHLVLFASLKAPLWTKKKLHQQVNKLVSFLTQHQHKPTRALSGGMKRKLSIGISLIGNSKIIVLDEPTSGVDPCSRRGIWDILLRHRKGRTLIFTTHHLDEAEVLSDRIAILQNGRLRCCDSPSSLKETYGHGLSLTLTKQPSMLEIHDAQHVARITSLIQIYIPQALLKENSRSELMYAIPKDADQTCFKGLFQTLDQNLHHLHVTGYGISDTTLEELYLLLLESSNHKSYIFLNCSCLSPYPSAGDLFMRSQPPPGECVLLSQMVALLRKRFHHTRRGWKGTLSDIGLPVLFVALAMALFMVKPLEIEYPSLRLTPGHYGSAETYFFRENISCWQTDPNSHEVFQDSCGCLKCPNNTISVPYLKNNKGHQLLNLSAFNVEEYVLRPSKNPRLGGWSFGTKPPHLGQEAIFQESRTKKLAKVWYNQKSFHSLPSYLNHLNNLILWQHLPPLVDWRQYGITLYSHPYGGTLLNEDKILESIRQCGVALCIVLGVSILTASIGSSIVQDRVSGAKRLQHISGLGYRTYWFTNFIYDMLFYLVSVSLCIGVIIAFQLTAFTFRENLAATTLLLALFGYATLPWMYLMSRIFSSSNVAFISYISLNFIFGLCTMLMTIMPRLLAVISKSQNLQQIYSILKWVFTIFPQFCLGQGLIELCYNQIKFDLTHDFGIDPYVSPFEMNFLGWIFMEMALQGTVLFSLRFFLHWDLLQKLRGSTSISSSTLDPEEDLDVRVERLRLLGGRTDRDVLLLYHLEKCYQHFHKRSTAVKDISLGIPRGECFGLLGVNGAGKSTTFRMLTGDIAPSGGRAVFKTPAGDEMDVSSANAAGILIGYCPQKDALDELLTGWEHLYYYCRLRGVPKQYIYQVAGDLVRRLHLDGYMDNPVRTYSGGTKRKLSTALALIGKPQILFLDEPSSGMDPCSKRYLWKTILKEVQEGCAAVLTSHSMEECEALCTRLGIMVNGSFKCLGSPQYIKNRFGHGYTVKIWLSKEIYQQNTISDCLKLHFSGIQLKSQHLNSLEYQVPYTWGRLAELFTVLENKKVFLNIKHYSISQTTLEQVFINFATQEQENRQRTPDSSTNPYHLHHLPI</sequence>
<dbReference type="InterPro" id="IPR003439">
    <property type="entry name" value="ABC_transporter-like_ATP-bd"/>
</dbReference>
<dbReference type="Pfam" id="PF00005">
    <property type="entry name" value="ABC_tran"/>
    <property type="match status" value="2"/>
</dbReference>
<reference evidence="15" key="3">
    <citation type="submission" date="2025-09" db="UniProtKB">
        <authorList>
            <consortium name="Ensembl"/>
        </authorList>
    </citation>
    <scope>IDENTIFICATION</scope>
    <source>
        <strain evidence="15">Glennie</strain>
    </source>
</reference>
<dbReference type="InterPro" id="IPR026082">
    <property type="entry name" value="ABCA"/>
</dbReference>
<feature type="transmembrane region" description="Helical" evidence="13">
    <location>
        <begin position="4091"/>
        <end position="4111"/>
    </location>
</feature>
<dbReference type="SMART" id="SM00382">
    <property type="entry name" value="AAA"/>
    <property type="match status" value="2"/>
</dbReference>
<dbReference type="GeneTree" id="ENSGT00940000161703"/>
<dbReference type="InterPro" id="IPR027417">
    <property type="entry name" value="P-loop_NTPase"/>
</dbReference>
<evidence type="ECO:0000256" key="5">
    <source>
        <dbReference type="ARBA" id="ARBA00022741"/>
    </source>
</evidence>
<dbReference type="GO" id="GO:0042626">
    <property type="term" value="F:ATPase-coupled transmembrane transporter activity"/>
    <property type="evidence" value="ECO:0000318"/>
    <property type="project" value="GO_Central"/>
</dbReference>
<evidence type="ECO:0000313" key="15">
    <source>
        <dbReference type="Ensembl" id="ENSOANP00000004894.2"/>
    </source>
</evidence>
<feature type="transmembrane region" description="Helical" evidence="13">
    <location>
        <begin position="3295"/>
        <end position="3313"/>
    </location>
</feature>
<evidence type="ECO:0000259" key="14">
    <source>
        <dbReference type="PROSITE" id="PS50893"/>
    </source>
</evidence>
<dbReference type="OMA" id="PNQFQNI"/>
<proteinExistence type="predicted"/>
<evidence type="ECO:0000256" key="8">
    <source>
        <dbReference type="ARBA" id="ARBA00022989"/>
    </source>
</evidence>
<dbReference type="PROSITE" id="PS50893">
    <property type="entry name" value="ABC_TRANSPORTER_2"/>
    <property type="match status" value="2"/>
</dbReference>
<evidence type="ECO:0000256" key="4">
    <source>
        <dbReference type="ARBA" id="ARBA00022737"/>
    </source>
</evidence>
<dbReference type="GO" id="GO:0140359">
    <property type="term" value="F:ABC-type transporter activity"/>
    <property type="evidence" value="ECO:0007669"/>
    <property type="project" value="InterPro"/>
</dbReference>
<dbReference type="Pfam" id="PF12698">
    <property type="entry name" value="ABC2_membrane_3"/>
    <property type="match status" value="2"/>
</dbReference>
<evidence type="ECO:0000256" key="11">
    <source>
        <dbReference type="ARBA" id="ARBA00023329"/>
    </source>
</evidence>
<keyword evidence="9" id="KW-0445">Lipid transport</keyword>
<feature type="transmembrane region" description="Helical" evidence="13">
    <location>
        <begin position="4169"/>
        <end position="4189"/>
    </location>
</feature>
<dbReference type="PANTHER" id="PTHR19229:SF113">
    <property type="entry name" value="ATP-BINDING CASSETTE SUB-FAMILY A MEMBER 13"/>
    <property type="match status" value="1"/>
</dbReference>
<feature type="transmembrane region" description="Helical" evidence="13">
    <location>
        <begin position="3233"/>
        <end position="3252"/>
    </location>
</feature>
<keyword evidence="2" id="KW-0813">Transport</keyword>
<dbReference type="InterPro" id="IPR017871">
    <property type="entry name" value="ABC_transporter-like_CS"/>
</dbReference>
<reference evidence="15 16" key="1">
    <citation type="journal article" date="2008" name="Nature">
        <title>Genome analysis of the platypus reveals unique signatures of evolution.</title>
        <authorList>
            <person name="Warren W.C."/>
            <person name="Hillier L.W."/>
            <person name="Marshall Graves J.A."/>
            <person name="Birney E."/>
            <person name="Ponting C.P."/>
            <person name="Grutzner F."/>
            <person name="Belov K."/>
            <person name="Miller W."/>
            <person name="Clarke L."/>
            <person name="Chinwalla A.T."/>
            <person name="Yang S.P."/>
            <person name="Heger A."/>
            <person name="Locke D.P."/>
            <person name="Miethke P."/>
            <person name="Waters P.D."/>
            <person name="Veyrunes F."/>
            <person name="Fulton L."/>
            <person name="Fulton B."/>
            <person name="Graves T."/>
            <person name="Wallis J."/>
            <person name="Puente X.S."/>
            <person name="Lopez-Otin C."/>
            <person name="Ordonez G.R."/>
            <person name="Eichler E.E."/>
            <person name="Chen L."/>
            <person name="Cheng Z."/>
            <person name="Deakin J.E."/>
            <person name="Alsop A."/>
            <person name="Thompson K."/>
            <person name="Kirby P."/>
            <person name="Papenfuss A.T."/>
            <person name="Wakefield M.J."/>
            <person name="Olender T."/>
            <person name="Lancet D."/>
            <person name="Huttley G.A."/>
            <person name="Smit A.F."/>
            <person name="Pask A."/>
            <person name="Temple-Smith P."/>
            <person name="Batzer M.A."/>
            <person name="Walker J.A."/>
            <person name="Konkel M.K."/>
            <person name="Harris R.S."/>
            <person name="Whittington C.M."/>
            <person name="Wong E.S."/>
            <person name="Gemmell N.J."/>
            <person name="Buschiazzo E."/>
            <person name="Vargas Jentzsch I.M."/>
            <person name="Merkel A."/>
            <person name="Schmitz J."/>
            <person name="Zemann A."/>
            <person name="Churakov G."/>
            <person name="Kriegs J.O."/>
            <person name="Brosius J."/>
            <person name="Murchison E.P."/>
            <person name="Sachidanandam R."/>
            <person name="Smith C."/>
            <person name="Hannon G.J."/>
            <person name="Tsend-Ayush E."/>
            <person name="McMillan D."/>
            <person name="Attenborough R."/>
            <person name="Rens W."/>
            <person name="Ferguson-Smith M."/>
            <person name="Lefevre C.M."/>
            <person name="Sharp J.A."/>
            <person name="Nicholas K.R."/>
            <person name="Ray D.A."/>
            <person name="Kube M."/>
            <person name="Reinhardt R."/>
            <person name="Pringle T.H."/>
            <person name="Taylor J."/>
            <person name="Jones R.C."/>
            <person name="Nixon B."/>
            <person name="Dacheux J.L."/>
            <person name="Niwa H."/>
            <person name="Sekita Y."/>
            <person name="Huang X."/>
            <person name="Stark A."/>
            <person name="Kheradpour P."/>
            <person name="Kellis M."/>
            <person name="Flicek P."/>
            <person name="Chen Y."/>
            <person name="Webber C."/>
            <person name="Hardison R."/>
            <person name="Nelson J."/>
            <person name="Hallsworth-Pepin K."/>
            <person name="Delehaunty K."/>
            <person name="Markovic C."/>
            <person name="Minx P."/>
            <person name="Feng Y."/>
            <person name="Kremitzki C."/>
            <person name="Mitreva M."/>
            <person name="Glasscock J."/>
            <person name="Wylie T."/>
            <person name="Wohldmann P."/>
            <person name="Thiru P."/>
            <person name="Nhan M.N."/>
            <person name="Pohl C.S."/>
            <person name="Smith S.M."/>
            <person name="Hou S."/>
            <person name="Nefedov M."/>
            <person name="de Jong P.J."/>
            <person name="Renfree M.B."/>
            <person name="Mardis E.R."/>
            <person name="Wilson R.K."/>
        </authorList>
    </citation>
    <scope>NUCLEOTIDE SEQUENCE [LARGE SCALE GENOMIC DNA]</scope>
    <source>
        <strain evidence="15 16">Glennie</strain>
    </source>
</reference>
<evidence type="ECO:0000313" key="16">
    <source>
        <dbReference type="Proteomes" id="UP000002279"/>
    </source>
</evidence>
<keyword evidence="10 13" id="KW-0472">Membrane</keyword>
<keyword evidence="7" id="KW-1278">Translocase</keyword>
<feature type="region of interest" description="Disordered" evidence="12">
    <location>
        <begin position="4671"/>
        <end position="4692"/>
    </location>
</feature>
<evidence type="ECO:0000256" key="1">
    <source>
        <dbReference type="ARBA" id="ARBA00004439"/>
    </source>
</evidence>
<feature type="transmembrane region" description="Helical" evidence="13">
    <location>
        <begin position="3348"/>
        <end position="3369"/>
    </location>
</feature>
<dbReference type="SUPFAM" id="SSF52540">
    <property type="entry name" value="P-loop containing nucleoside triphosphate hydrolases"/>
    <property type="match status" value="2"/>
</dbReference>
<dbReference type="GO" id="GO:0016887">
    <property type="term" value="F:ATP hydrolysis activity"/>
    <property type="evidence" value="ECO:0007669"/>
    <property type="project" value="InterPro"/>
</dbReference>
<dbReference type="PROSITE" id="PS00211">
    <property type="entry name" value="ABC_TRANSPORTER_1"/>
    <property type="match status" value="1"/>
</dbReference>
<keyword evidence="6" id="KW-0067">ATP-binding</keyword>
<organism evidence="15 16">
    <name type="scientific">Ornithorhynchus anatinus</name>
    <name type="common">Duckbill platypus</name>
    <dbReference type="NCBI Taxonomy" id="9258"/>
    <lineage>
        <taxon>Eukaryota</taxon>
        <taxon>Metazoa</taxon>
        <taxon>Chordata</taxon>
        <taxon>Craniata</taxon>
        <taxon>Vertebrata</taxon>
        <taxon>Euteleostomi</taxon>
        <taxon>Mammalia</taxon>
        <taxon>Monotremata</taxon>
        <taxon>Ornithorhynchidae</taxon>
        <taxon>Ornithorhynchus</taxon>
    </lineage>
</organism>
<dbReference type="FunFam" id="3.40.50.300:FF:000298">
    <property type="entry name" value="ATP-binding cassette sub-family A member 12"/>
    <property type="match status" value="1"/>
</dbReference>
<feature type="transmembrane region" description="Helical" evidence="13">
    <location>
        <begin position="3423"/>
        <end position="3444"/>
    </location>
</feature>
<dbReference type="FunCoup" id="F6YMW2">
    <property type="interactions" value="79"/>
</dbReference>
<feature type="transmembrane region" description="Helical" evidence="13">
    <location>
        <begin position="3320"/>
        <end position="3342"/>
    </location>
</feature>
<dbReference type="FunFam" id="3.40.50.300:FF:000689">
    <property type="entry name" value="ATP binding cassette subfamily A member 12"/>
    <property type="match status" value="1"/>
</dbReference>
<dbReference type="GO" id="GO:0032376">
    <property type="term" value="P:positive regulation of cholesterol transport"/>
    <property type="evidence" value="ECO:0007669"/>
    <property type="project" value="UniProtKB-ARBA"/>
</dbReference>
<dbReference type="eggNOG" id="KOG0059">
    <property type="taxonomic scope" value="Eukaryota"/>
</dbReference>
<evidence type="ECO:0000256" key="12">
    <source>
        <dbReference type="SAM" id="MobiDB-lite"/>
    </source>
</evidence>
<dbReference type="Proteomes" id="UP000002279">
    <property type="component" value="Chromosome 4"/>
</dbReference>
<dbReference type="CDD" id="cd03263">
    <property type="entry name" value="ABC_subfamily_A"/>
    <property type="match status" value="2"/>
</dbReference>
<dbReference type="Gene3D" id="3.40.50.300">
    <property type="entry name" value="P-loop containing nucleotide triphosphate hydrolases"/>
    <property type="match status" value="2"/>
</dbReference>
<dbReference type="InterPro" id="IPR056264">
    <property type="entry name" value="R2_ABCA1-4-like"/>
</dbReference>
<dbReference type="Pfam" id="PF23321">
    <property type="entry name" value="R1_ABCA1"/>
    <property type="match status" value="1"/>
</dbReference>
<feature type="transmembrane region" description="Helical" evidence="13">
    <location>
        <begin position="3381"/>
        <end position="3399"/>
    </location>
</feature>
<keyword evidence="16" id="KW-1185">Reference proteome</keyword>
<comment type="subcellular location">
    <subcellularLocation>
        <location evidence="1">Cytoplasmic vesicle membrane</location>
        <topology evidence="1">Multi-pass membrane protein</topology>
    </subcellularLocation>
</comment>
<dbReference type="Ensembl" id="ENSOANT00000004895.2">
    <property type="protein sequence ID" value="ENSOANP00000004894.2"/>
    <property type="gene ID" value="ENSOANG00000003090.4"/>
</dbReference>
<evidence type="ECO:0000256" key="3">
    <source>
        <dbReference type="ARBA" id="ARBA00022692"/>
    </source>
</evidence>
<evidence type="ECO:0000256" key="13">
    <source>
        <dbReference type="SAM" id="Phobius"/>
    </source>
</evidence>
<dbReference type="InterPro" id="IPR003593">
    <property type="entry name" value="AAA+_ATPase"/>
</dbReference>
<feature type="transmembrane region" description="Helical" evidence="13">
    <location>
        <begin position="4141"/>
        <end position="4162"/>
    </location>
</feature>
<feature type="domain" description="ABC transporter" evidence="14">
    <location>
        <begin position="3513"/>
        <end position="3744"/>
    </location>
</feature>
<name>F6YMW2_ORNAN</name>
<reference evidence="15" key="2">
    <citation type="submission" date="2025-08" db="UniProtKB">
        <authorList>
            <consortium name="Ensembl"/>
        </authorList>
    </citation>
    <scope>IDENTIFICATION</scope>
    <source>
        <strain evidence="15">Glennie</strain>
    </source>
</reference>
<keyword evidence="3 13" id="KW-0812">Transmembrane</keyword>